<dbReference type="GO" id="GO:0016740">
    <property type="term" value="F:transferase activity"/>
    <property type="evidence" value="ECO:0007669"/>
    <property type="project" value="UniProtKB-KW"/>
</dbReference>
<feature type="domain" description="Glycosyltransferase 2-like" evidence="1">
    <location>
        <begin position="20"/>
        <end position="176"/>
    </location>
</feature>
<dbReference type="Pfam" id="PF00535">
    <property type="entry name" value="Glycos_transf_2"/>
    <property type="match status" value="1"/>
</dbReference>
<evidence type="ECO:0000313" key="2">
    <source>
        <dbReference type="EMBL" id="RAI74701.1"/>
    </source>
</evidence>
<organism evidence="2 3">
    <name type="scientific">Spirosoma telluris</name>
    <dbReference type="NCBI Taxonomy" id="2183553"/>
    <lineage>
        <taxon>Bacteria</taxon>
        <taxon>Pseudomonadati</taxon>
        <taxon>Bacteroidota</taxon>
        <taxon>Cytophagia</taxon>
        <taxon>Cytophagales</taxon>
        <taxon>Cytophagaceae</taxon>
        <taxon>Spirosoma</taxon>
    </lineage>
</organism>
<evidence type="ECO:0000313" key="3">
    <source>
        <dbReference type="Proteomes" id="UP000249016"/>
    </source>
</evidence>
<sequence length="249" mass="28760">MGDSQNNVQAKSLINRPKISVCLASYNGEQVIERQLKSILPQLGDNDEVIISDDYSTDQTSVVVSRCMDYRIKFIYNENRKGPVGNFQHALERSTGDIIFLSDQDDIWLPEKVNSTLILLQQYDLVLTDCKVVDANLCELYPSFFSARGSKSGLVRNLYKNSYMGCCMAFRRTILEYALPFPTHIYMHDWWIGLLVELKGKVYFNSTPMILYVRHGNNVSPTGEESYSFLRKFYNRFWLILALLSRLLF</sequence>
<name>A0A327NH37_9BACT</name>
<dbReference type="PANTHER" id="PTHR43685:SF11">
    <property type="entry name" value="GLYCOSYLTRANSFERASE TAGX-RELATED"/>
    <property type="match status" value="1"/>
</dbReference>
<dbReference type="InterPro" id="IPR001173">
    <property type="entry name" value="Glyco_trans_2-like"/>
</dbReference>
<dbReference type="SUPFAM" id="SSF53448">
    <property type="entry name" value="Nucleotide-diphospho-sugar transferases"/>
    <property type="match status" value="1"/>
</dbReference>
<dbReference type="RefSeq" id="WP_111342230.1">
    <property type="nucleotide sequence ID" value="NZ_QLII01000001.1"/>
</dbReference>
<proteinExistence type="predicted"/>
<reference evidence="2 3" key="1">
    <citation type="submission" date="2018-06" db="EMBL/GenBank/DDBJ databases">
        <title>Spirosoma sp. HMF3257 Genome sequencing and assembly.</title>
        <authorList>
            <person name="Kang H."/>
            <person name="Cha I."/>
            <person name="Kim H."/>
            <person name="Kang J."/>
            <person name="Joh K."/>
        </authorList>
    </citation>
    <scope>NUCLEOTIDE SEQUENCE [LARGE SCALE GENOMIC DNA]</scope>
    <source>
        <strain evidence="2 3">HMF3257</strain>
    </source>
</reference>
<gene>
    <name evidence="2" type="ORF">HMF3257_11320</name>
</gene>
<dbReference type="Gene3D" id="3.90.550.10">
    <property type="entry name" value="Spore Coat Polysaccharide Biosynthesis Protein SpsA, Chain A"/>
    <property type="match status" value="1"/>
</dbReference>
<dbReference type="PANTHER" id="PTHR43685">
    <property type="entry name" value="GLYCOSYLTRANSFERASE"/>
    <property type="match status" value="1"/>
</dbReference>
<accession>A0A327NH37</accession>
<keyword evidence="2" id="KW-0808">Transferase</keyword>
<dbReference type="OrthoDB" id="9802649at2"/>
<dbReference type="AlphaFoldDB" id="A0A327NH37"/>
<protein>
    <submittedName>
        <fullName evidence="2">Glycosyltransferase family 2 protein</fullName>
    </submittedName>
</protein>
<comment type="caution">
    <text evidence="2">The sequence shown here is derived from an EMBL/GenBank/DDBJ whole genome shotgun (WGS) entry which is preliminary data.</text>
</comment>
<dbReference type="EMBL" id="QLII01000001">
    <property type="protein sequence ID" value="RAI74701.1"/>
    <property type="molecule type" value="Genomic_DNA"/>
</dbReference>
<dbReference type="Proteomes" id="UP000249016">
    <property type="component" value="Unassembled WGS sequence"/>
</dbReference>
<dbReference type="CDD" id="cd04196">
    <property type="entry name" value="GT_2_like_d"/>
    <property type="match status" value="1"/>
</dbReference>
<dbReference type="InterPro" id="IPR050834">
    <property type="entry name" value="Glycosyltransf_2"/>
</dbReference>
<keyword evidence="3" id="KW-1185">Reference proteome</keyword>
<dbReference type="InterPro" id="IPR029044">
    <property type="entry name" value="Nucleotide-diphossugar_trans"/>
</dbReference>
<evidence type="ECO:0000259" key="1">
    <source>
        <dbReference type="Pfam" id="PF00535"/>
    </source>
</evidence>